<dbReference type="EMBL" id="CP007547">
    <property type="protein sequence ID" value="AIL45690.1"/>
    <property type="molecule type" value="Genomic_DNA"/>
</dbReference>
<name>A0A077EJL0_9FLAO</name>
<protein>
    <submittedName>
        <fullName evidence="1">Uncharacterized protein</fullName>
    </submittedName>
</protein>
<dbReference type="RefSeq" id="WP_024564424.1">
    <property type="nucleotide sequence ID" value="NZ_CP007547.1"/>
</dbReference>
<accession>A0A077EJL0</accession>
<dbReference type="Proteomes" id="UP000028933">
    <property type="component" value="Chromosome"/>
</dbReference>
<proteinExistence type="predicted"/>
<dbReference type="eggNOG" id="ENOG50332SS">
    <property type="taxonomic scope" value="Bacteria"/>
</dbReference>
<dbReference type="HOGENOM" id="CLU_843948_0_0_10"/>
<dbReference type="AlphaFoldDB" id="A0A077EJL0"/>
<evidence type="ECO:0000313" key="2">
    <source>
        <dbReference type="Proteomes" id="UP000028933"/>
    </source>
</evidence>
<sequence length="329" mass="38651">MKLHYKKFNLIKDLLISKLGERLKFSKEFDDETLEIEDSKFWLTANKTELIVGYGINHSHYSEDYDNLDSGIEEVFNLLTCKILITREIRGSYMTKITVDKELPDGTFNPLSSSRPLLYPFWKKPTTEVTFIEKIINREEIEEEMFNIINLKDYRIERTCRNCNYIDIFPLSKEEAAFGLYNAKQIWETSCSECGSSDAKFTSLIGPKIDESLIELWGRNPDYVFYEQDEEILIAGEDNYKIILRFIDEKKFSDKKMTILICSLCILLYDNIGNEKDYTIEENKRRKTIVKSLLRELRIRKSVVYSVEENLAGYVKQTVFPLLDLNIDE</sequence>
<dbReference type="STRING" id="1338011.BD94_1915"/>
<gene>
    <name evidence="1" type="ORF">BD94_1915</name>
</gene>
<organism evidence="1 2">
    <name type="scientific">Elizabethkingia anophelis NUHP1</name>
    <dbReference type="NCBI Taxonomy" id="1338011"/>
    <lineage>
        <taxon>Bacteria</taxon>
        <taxon>Pseudomonadati</taxon>
        <taxon>Bacteroidota</taxon>
        <taxon>Flavobacteriia</taxon>
        <taxon>Flavobacteriales</taxon>
        <taxon>Weeksellaceae</taxon>
        <taxon>Elizabethkingia</taxon>
    </lineage>
</organism>
<dbReference type="KEGG" id="eao:BD94_1915"/>
<reference evidence="1" key="1">
    <citation type="journal article" date="2013" name="Lancet">
        <title>First case of E anophelis outbreak in an intensive-care unit.</title>
        <authorList>
            <person name="Teo J."/>
            <person name="Tan S.Y."/>
            <person name="Tay M."/>
            <person name="Ding Y."/>
            <person name="Kjelleberg S."/>
            <person name="Givskov M."/>
            <person name="Lin R.T."/>
            <person name="Yang L."/>
        </authorList>
    </citation>
    <scope>NUCLEOTIDE SEQUENCE [LARGE SCALE GENOMIC DNA]</scope>
    <source>
        <strain evidence="1">NUHP1</strain>
    </source>
</reference>
<reference evidence="1" key="2">
    <citation type="journal article" date="2015" name="Genome Biol. Evol.">
        <title>Complete Genome Sequence and Transcriptomic Analysis of the Novel Pathogen Elizabethkingia anophelis in Response to Oxidative Stress.</title>
        <authorList>
            <person name="Li Y."/>
            <person name="Liu Y."/>
            <person name="Chew S.C."/>
            <person name="Tay M."/>
            <person name="Salido M.M."/>
            <person name="Teo J."/>
            <person name="Lauro F.M."/>
            <person name="Givskov M."/>
            <person name="Yang L."/>
        </authorList>
    </citation>
    <scope>NUCLEOTIDE SEQUENCE</scope>
    <source>
        <strain evidence="1">NUHP1</strain>
    </source>
</reference>
<evidence type="ECO:0000313" key="1">
    <source>
        <dbReference type="EMBL" id="AIL45690.1"/>
    </source>
</evidence>